<dbReference type="AlphaFoldDB" id="A0A8T0JA14"/>
<keyword evidence="1" id="KW-0732">Signal</keyword>
<dbReference type="Proteomes" id="UP000822688">
    <property type="component" value="Chromosome 1"/>
</dbReference>
<comment type="caution">
    <text evidence="2">The sequence shown here is derived from an EMBL/GenBank/DDBJ whole genome shotgun (WGS) entry which is preliminary data.</text>
</comment>
<keyword evidence="3" id="KW-1185">Reference proteome</keyword>
<reference evidence="2" key="1">
    <citation type="submission" date="2020-06" db="EMBL/GenBank/DDBJ databases">
        <title>WGS assembly of Ceratodon purpureus strain R40.</title>
        <authorList>
            <person name="Carey S.B."/>
            <person name="Jenkins J."/>
            <person name="Shu S."/>
            <person name="Lovell J.T."/>
            <person name="Sreedasyam A."/>
            <person name="Maumus F."/>
            <person name="Tiley G.P."/>
            <person name="Fernandez-Pozo N."/>
            <person name="Barry K."/>
            <person name="Chen C."/>
            <person name="Wang M."/>
            <person name="Lipzen A."/>
            <person name="Daum C."/>
            <person name="Saski C.A."/>
            <person name="Payton A.C."/>
            <person name="Mcbreen J.C."/>
            <person name="Conrad R.E."/>
            <person name="Kollar L.M."/>
            <person name="Olsson S."/>
            <person name="Huttunen S."/>
            <person name="Landis J.B."/>
            <person name="Wickett N.J."/>
            <person name="Johnson M.G."/>
            <person name="Rensing S.A."/>
            <person name="Grimwood J."/>
            <person name="Schmutz J."/>
            <person name="Mcdaniel S.F."/>
        </authorList>
    </citation>
    <scope>NUCLEOTIDE SEQUENCE</scope>
    <source>
        <strain evidence="2">R40</strain>
    </source>
</reference>
<evidence type="ECO:0008006" key="4">
    <source>
        <dbReference type="Google" id="ProtNLM"/>
    </source>
</evidence>
<organism evidence="2 3">
    <name type="scientific">Ceratodon purpureus</name>
    <name type="common">Fire moss</name>
    <name type="synonym">Dicranum purpureum</name>
    <dbReference type="NCBI Taxonomy" id="3225"/>
    <lineage>
        <taxon>Eukaryota</taxon>
        <taxon>Viridiplantae</taxon>
        <taxon>Streptophyta</taxon>
        <taxon>Embryophyta</taxon>
        <taxon>Bryophyta</taxon>
        <taxon>Bryophytina</taxon>
        <taxon>Bryopsida</taxon>
        <taxon>Dicranidae</taxon>
        <taxon>Pseudoditrichales</taxon>
        <taxon>Ditrichaceae</taxon>
        <taxon>Ceratodon</taxon>
    </lineage>
</organism>
<accession>A0A8T0JA14</accession>
<proteinExistence type="predicted"/>
<evidence type="ECO:0000313" key="2">
    <source>
        <dbReference type="EMBL" id="KAG0591688.1"/>
    </source>
</evidence>
<dbReference type="EMBL" id="CM026421">
    <property type="protein sequence ID" value="KAG0591688.1"/>
    <property type="molecule type" value="Genomic_DNA"/>
</dbReference>
<protein>
    <recommendedName>
        <fullName evidence="4">Secreted protein</fullName>
    </recommendedName>
</protein>
<sequence>MCRALSHVLFLAIVILNVVISYPFKKNTHKPRHYARQWRLRTSRHCRILVVNQVRWVAYSATGSCVAHHPCCQSSP</sequence>
<name>A0A8T0JA14_CERPU</name>
<evidence type="ECO:0000256" key="1">
    <source>
        <dbReference type="SAM" id="SignalP"/>
    </source>
</evidence>
<evidence type="ECO:0000313" key="3">
    <source>
        <dbReference type="Proteomes" id="UP000822688"/>
    </source>
</evidence>
<feature type="chain" id="PRO_5035875391" description="Secreted protein" evidence="1">
    <location>
        <begin position="22"/>
        <end position="76"/>
    </location>
</feature>
<gene>
    <name evidence="2" type="ORF">KC19_1G193200</name>
</gene>
<feature type="signal peptide" evidence="1">
    <location>
        <begin position="1"/>
        <end position="21"/>
    </location>
</feature>